<keyword evidence="2" id="KW-1185">Reference proteome</keyword>
<accession>A0A090AR15</accession>
<proteinExistence type="predicted"/>
<name>A0A090AR15_9GAMM</name>
<dbReference type="STRING" id="40754.THII_3888"/>
<dbReference type="KEGG" id="tig:THII_3888"/>
<evidence type="ECO:0000313" key="2">
    <source>
        <dbReference type="Proteomes" id="UP000031623"/>
    </source>
</evidence>
<evidence type="ECO:0008006" key="3">
    <source>
        <dbReference type="Google" id="ProtNLM"/>
    </source>
</evidence>
<dbReference type="AlphaFoldDB" id="A0A090AR15"/>
<protein>
    <recommendedName>
        <fullName evidence="3">Type I restriction enzyme R protein N-terminal domain-containing protein</fullName>
    </recommendedName>
</protein>
<dbReference type="HOGENOM" id="CLU_084165_1_0_6"/>
<evidence type="ECO:0000313" key="1">
    <source>
        <dbReference type="EMBL" id="BAP58185.1"/>
    </source>
</evidence>
<dbReference type="Proteomes" id="UP000031623">
    <property type="component" value="Chromosome"/>
</dbReference>
<reference evidence="1 2" key="1">
    <citation type="journal article" date="2014" name="ISME J.">
        <title>Ecophysiology of Thioploca ingrica as revealed by the complete genome sequence supplemented with proteomic evidence.</title>
        <authorList>
            <person name="Kojima H."/>
            <person name="Ogura Y."/>
            <person name="Yamamoto N."/>
            <person name="Togashi T."/>
            <person name="Mori H."/>
            <person name="Watanabe T."/>
            <person name="Nemoto F."/>
            <person name="Kurokawa K."/>
            <person name="Hayashi T."/>
            <person name="Fukui M."/>
        </authorList>
    </citation>
    <scope>NUCLEOTIDE SEQUENCE [LARGE SCALE GENOMIC DNA]</scope>
</reference>
<gene>
    <name evidence="1" type="ORF">THII_3888</name>
</gene>
<sequence length="199" mass="22434">MSYSEFTNLTLVKKQFNLTLDETRNLFTTVPEVTISQMLTEILSENVPLALAIATEKARSELIIAPILVELRKLVHHQISLFSGVEFTIDEEKGLKGICDFIITRSPEMFTINAPVIMLVEAKNENIKYGLSQCLAEMIAAREFNQREESDIGKVYGVVTTGNLWKFLILEEKLAMIDLPEYHISQVGKILGVLLQMVS</sequence>
<dbReference type="EMBL" id="AP014633">
    <property type="protein sequence ID" value="BAP58185.1"/>
    <property type="molecule type" value="Genomic_DNA"/>
</dbReference>
<dbReference type="OrthoDB" id="155875at2"/>
<organism evidence="1 2">
    <name type="scientific">Thioploca ingrica</name>
    <dbReference type="NCBI Taxonomy" id="40754"/>
    <lineage>
        <taxon>Bacteria</taxon>
        <taxon>Pseudomonadati</taxon>
        <taxon>Pseudomonadota</taxon>
        <taxon>Gammaproteobacteria</taxon>
        <taxon>Thiotrichales</taxon>
        <taxon>Thiotrichaceae</taxon>
        <taxon>Thioploca</taxon>
    </lineage>
</organism>